<dbReference type="InParanoid" id="A0A078A0Z7"/>
<feature type="region of interest" description="Disordered" evidence="1">
    <location>
        <begin position="80"/>
        <end position="131"/>
    </location>
</feature>
<protein>
    <recommendedName>
        <fullName evidence="5">Transmembrane protein</fullName>
    </recommendedName>
</protein>
<evidence type="ECO:0000256" key="1">
    <source>
        <dbReference type="SAM" id="MobiDB-lite"/>
    </source>
</evidence>
<keyword evidence="2" id="KW-1133">Transmembrane helix</keyword>
<feature type="compositionally biased region" description="Polar residues" evidence="1">
    <location>
        <begin position="426"/>
        <end position="436"/>
    </location>
</feature>
<organism evidence="3 4">
    <name type="scientific">Stylonychia lemnae</name>
    <name type="common">Ciliate</name>
    <dbReference type="NCBI Taxonomy" id="5949"/>
    <lineage>
        <taxon>Eukaryota</taxon>
        <taxon>Sar</taxon>
        <taxon>Alveolata</taxon>
        <taxon>Ciliophora</taxon>
        <taxon>Intramacronucleata</taxon>
        <taxon>Spirotrichea</taxon>
        <taxon>Stichotrichia</taxon>
        <taxon>Sporadotrichida</taxon>
        <taxon>Oxytrichidae</taxon>
        <taxon>Stylonychinae</taxon>
        <taxon>Stylonychia</taxon>
    </lineage>
</organism>
<feature type="transmembrane region" description="Helical" evidence="2">
    <location>
        <begin position="214"/>
        <end position="235"/>
    </location>
</feature>
<evidence type="ECO:0000256" key="2">
    <source>
        <dbReference type="SAM" id="Phobius"/>
    </source>
</evidence>
<reference evidence="3 4" key="1">
    <citation type="submission" date="2014-06" db="EMBL/GenBank/DDBJ databases">
        <authorList>
            <person name="Swart Estienne"/>
        </authorList>
    </citation>
    <scope>NUCLEOTIDE SEQUENCE [LARGE SCALE GENOMIC DNA]</scope>
    <source>
        <strain evidence="3 4">130c</strain>
    </source>
</reference>
<keyword evidence="4" id="KW-1185">Reference proteome</keyword>
<feature type="compositionally biased region" description="Basic and acidic residues" evidence="1">
    <location>
        <begin position="437"/>
        <end position="453"/>
    </location>
</feature>
<feature type="transmembrane region" description="Helical" evidence="2">
    <location>
        <begin position="501"/>
        <end position="524"/>
    </location>
</feature>
<feature type="transmembrane region" description="Helical" evidence="2">
    <location>
        <begin position="295"/>
        <end position="314"/>
    </location>
</feature>
<keyword evidence="2" id="KW-0472">Membrane</keyword>
<sequence length="575" mass="66420">MSYNNSSPNRNPQYDQWSSQNYQQLPNQRQAFPQVNQQNIAQGIPMNSSKNENPLQCKVVPIMSTPNPDQNIQRQHEQNTFNNNQTPNNFDQENKPLLNNNNQNNVYQQMQMQQQQQQQNPYPSLYSPFQQIPSQPQQNNAPFYAPFDIEIKKQSIINTANYKVKRSGKCLQFWSIIFMFFNTLALLMSIYYLFTLDSWHSFTLLDDSGVSYTIRLTSGGLLVLLIIKTAINLVILKASKSTFQLVTPIMRDIKQQELAQVMQASPFNANNQEVQTPNYKHSISIEIFQKKYQKLAIICVVLLTIGCLIGRLLYIEAAERFIHDYYKGQGMNRYNPTSYNDKPHSEEHQEKHHHRYYSELSILDENNLVPQTADSHSEQKDDLPNLDNLQLSELHHKSGERNKDHDCTSNETYDCNHTICNETTENCTHNKSSGRSPNEKSHDSGDHSDKDGKKLKLKGINRLYKDEEDGCYITNLNKKTTTEQQAKDLARNYINSGSIAYFGWIMFLFLVCGGGMYYGLIVVWNNQKIREQYYETIVENQSVMQVQQLGYYAPGPNPYLNSQSAPVQFNGSQQQ</sequence>
<feature type="region of interest" description="Disordered" evidence="1">
    <location>
        <begin position="426"/>
        <end position="453"/>
    </location>
</feature>
<keyword evidence="2" id="KW-0812">Transmembrane</keyword>
<feature type="region of interest" description="Disordered" evidence="1">
    <location>
        <begin position="332"/>
        <end position="354"/>
    </location>
</feature>
<feature type="transmembrane region" description="Helical" evidence="2">
    <location>
        <begin position="173"/>
        <end position="194"/>
    </location>
</feature>
<gene>
    <name evidence="3" type="primary">Contig7841.g8362</name>
    <name evidence="3" type="ORF">STYLEM_4522</name>
</gene>
<name>A0A078A0Z7_STYLE</name>
<evidence type="ECO:0008006" key="5">
    <source>
        <dbReference type="Google" id="ProtNLM"/>
    </source>
</evidence>
<accession>A0A078A0Z7</accession>
<dbReference type="Proteomes" id="UP000039865">
    <property type="component" value="Unassembled WGS sequence"/>
</dbReference>
<feature type="compositionally biased region" description="Low complexity" evidence="1">
    <location>
        <begin position="99"/>
        <end position="120"/>
    </location>
</feature>
<dbReference type="EMBL" id="CCKQ01004376">
    <property type="protein sequence ID" value="CDW75532.1"/>
    <property type="molecule type" value="Genomic_DNA"/>
</dbReference>
<feature type="compositionally biased region" description="Basic and acidic residues" evidence="1">
    <location>
        <begin position="341"/>
        <end position="350"/>
    </location>
</feature>
<evidence type="ECO:0000313" key="3">
    <source>
        <dbReference type="EMBL" id="CDW75532.1"/>
    </source>
</evidence>
<dbReference type="AlphaFoldDB" id="A0A078A0Z7"/>
<feature type="compositionally biased region" description="Low complexity" evidence="1">
    <location>
        <begin position="80"/>
        <end position="91"/>
    </location>
</feature>
<evidence type="ECO:0000313" key="4">
    <source>
        <dbReference type="Proteomes" id="UP000039865"/>
    </source>
</evidence>
<proteinExistence type="predicted"/>